<proteinExistence type="predicted"/>
<dbReference type="PANTHER" id="PTHR43581">
    <property type="entry name" value="ATP/GTP PHOSPHATASE"/>
    <property type="match status" value="1"/>
</dbReference>
<dbReference type="InterPro" id="IPR027417">
    <property type="entry name" value="P-loop_NTPase"/>
</dbReference>
<gene>
    <name evidence="3" type="ORF">DFQ00_106260</name>
    <name evidence="4" type="ORF">HUB98_03660</name>
</gene>
<protein>
    <submittedName>
        <fullName evidence="4">AAA family ATPase</fullName>
    </submittedName>
    <submittedName>
        <fullName evidence="3">Putative ATP-dependent endonuclease of OLD family</fullName>
    </submittedName>
</protein>
<dbReference type="InterPro" id="IPR051396">
    <property type="entry name" value="Bact_Antivir_Def_Nuclease"/>
</dbReference>
<dbReference type="SUPFAM" id="SSF52540">
    <property type="entry name" value="P-loop containing nucleoside triphosphate hydrolases"/>
    <property type="match status" value="1"/>
</dbReference>
<dbReference type="EMBL" id="QJSW01000006">
    <property type="protein sequence ID" value="PYE49277.1"/>
    <property type="molecule type" value="Genomic_DNA"/>
</dbReference>
<dbReference type="GO" id="GO:0004519">
    <property type="term" value="F:endonuclease activity"/>
    <property type="evidence" value="ECO:0007669"/>
    <property type="project" value="UniProtKB-KW"/>
</dbReference>
<keyword evidence="3" id="KW-0540">Nuclease</keyword>
<feature type="domain" description="Endonuclease GajA/Old nuclease/RecF-like AAA" evidence="1">
    <location>
        <begin position="1"/>
        <end position="346"/>
    </location>
</feature>
<reference evidence="3 5" key="1">
    <citation type="submission" date="2018-06" db="EMBL/GenBank/DDBJ databases">
        <title>Genomic Encyclopedia of Type Strains, Phase III (KMG-III): the genomes of soil and plant-associated and newly described type strains.</title>
        <authorList>
            <person name="Whitman W."/>
        </authorList>
    </citation>
    <scope>NUCLEOTIDE SEQUENCE [LARGE SCALE GENOMIC DNA]</scope>
    <source>
        <strain evidence="3 5">CECT 7022</strain>
    </source>
</reference>
<reference evidence="4 6" key="2">
    <citation type="submission" date="2020-06" db="EMBL/GenBank/DDBJ databases">
        <title>Complete genome of Paenibacillus barcinonensis KACC11450.</title>
        <authorList>
            <person name="Kim M."/>
            <person name="Park Y.-J."/>
            <person name="Shin J.-H."/>
        </authorList>
    </citation>
    <scope>NUCLEOTIDE SEQUENCE [LARGE SCALE GENOMIC DNA]</scope>
    <source>
        <strain evidence="4 6">KACC11450</strain>
    </source>
</reference>
<keyword evidence="3" id="KW-0255">Endonuclease</keyword>
<accession>A0A2V4VAQ6</accession>
<dbReference type="Proteomes" id="UP000247790">
    <property type="component" value="Unassembled WGS sequence"/>
</dbReference>
<name>A0A2V4VAQ6_PAEBA</name>
<keyword evidence="3" id="KW-0378">Hydrolase</keyword>
<evidence type="ECO:0000259" key="1">
    <source>
        <dbReference type="Pfam" id="PF13175"/>
    </source>
</evidence>
<feature type="domain" description="OLD protein-like TOPRIM" evidence="2">
    <location>
        <begin position="461"/>
        <end position="526"/>
    </location>
</feature>
<dbReference type="Proteomes" id="UP000509327">
    <property type="component" value="Chromosome"/>
</dbReference>
<dbReference type="RefSeq" id="WP_110896789.1">
    <property type="nucleotide sequence ID" value="NZ_CP054614.1"/>
</dbReference>
<dbReference type="EMBL" id="CP054614">
    <property type="protein sequence ID" value="QKS55500.1"/>
    <property type="molecule type" value="Genomic_DNA"/>
</dbReference>
<evidence type="ECO:0000313" key="4">
    <source>
        <dbReference type="EMBL" id="QKS55500.1"/>
    </source>
</evidence>
<dbReference type="InterPro" id="IPR041685">
    <property type="entry name" value="AAA_GajA/Old/RecF-like"/>
</dbReference>
<sequence length="641" mass="72485">MLLKRVKINNFRSLKNVDIPLTSNTFLIGENNSGKTAFLDVLRIGLGKLSRKSSPFEEYDYFIENEVSGPRDSEGISIEFTFQEEKPEDWDVKITQILGEIVQLAPFEDNEAEALNTIVLKVVSKFDNDANDFILESKFMNLSGQELAGANSRKIFDLQQLSPIFYLQALRDIRDFFSPNSQFWGKFLRKINIPSEKVESIQESLLTINNELISSDDNLEKVISSLENIQNVLALNSQDMVSINALPFRTWDILSKAQVVMKGKGTDVTFPLDRHGQGTQSLATLFLFQAYIDIILKSTLTNESEAILALEEPEAHLHPQASRSLANKLTMLNCQKIISTHSPYFIQNANLFDLRVFRKIGKETKVFFLKQYVSVEIEIQPALVKFCTAKGPKFHLNSLSNKLTVREAISSHEASGLKGMYANSPYESTINDLIIESQTIISKDEENKLYTYIQRTRGEILFARGWLLAEGQTEYIVLNYFADLLGLSLDENGISIIDYQNNGSPGAFVKVAKILNYPWYLLSDNDAQGEGTLEQLKKLNYTEEEIDALTTLLPHIDFETYLANEGFTEEYLQIASENGFEILPDDLGIVDKRELALIIQKDKVGNARRLVDILKGKNSDNSRVPELIKTMIERCVSSANE</sequence>
<dbReference type="Gene3D" id="3.40.50.300">
    <property type="entry name" value="P-loop containing nucleotide triphosphate hydrolases"/>
    <property type="match status" value="1"/>
</dbReference>
<dbReference type="OrthoDB" id="308933at2"/>
<evidence type="ECO:0000313" key="5">
    <source>
        <dbReference type="Proteomes" id="UP000247790"/>
    </source>
</evidence>
<dbReference type="Pfam" id="PF20469">
    <property type="entry name" value="OLD-like_TOPRIM"/>
    <property type="match status" value="1"/>
</dbReference>
<evidence type="ECO:0000313" key="6">
    <source>
        <dbReference type="Proteomes" id="UP000509327"/>
    </source>
</evidence>
<dbReference type="InterPro" id="IPR034139">
    <property type="entry name" value="TOPRIM_OLD"/>
</dbReference>
<dbReference type="Pfam" id="PF13175">
    <property type="entry name" value="AAA_15"/>
    <property type="match status" value="1"/>
</dbReference>
<dbReference type="PANTHER" id="PTHR43581:SF4">
    <property type="entry name" value="ATP_GTP PHOSPHATASE"/>
    <property type="match status" value="1"/>
</dbReference>
<evidence type="ECO:0000313" key="3">
    <source>
        <dbReference type="EMBL" id="PYE49277.1"/>
    </source>
</evidence>
<dbReference type="CDD" id="cd01026">
    <property type="entry name" value="TOPRIM_OLD"/>
    <property type="match status" value="1"/>
</dbReference>
<organism evidence="3 5">
    <name type="scientific">Paenibacillus barcinonensis</name>
    <dbReference type="NCBI Taxonomy" id="198119"/>
    <lineage>
        <taxon>Bacteria</taxon>
        <taxon>Bacillati</taxon>
        <taxon>Bacillota</taxon>
        <taxon>Bacilli</taxon>
        <taxon>Bacillales</taxon>
        <taxon>Paenibacillaceae</taxon>
        <taxon>Paenibacillus</taxon>
    </lineage>
</organism>
<keyword evidence="6" id="KW-1185">Reference proteome</keyword>
<dbReference type="AlphaFoldDB" id="A0A2V4VAQ6"/>
<evidence type="ECO:0000259" key="2">
    <source>
        <dbReference type="Pfam" id="PF20469"/>
    </source>
</evidence>